<keyword evidence="2" id="KW-1185">Reference proteome</keyword>
<protein>
    <submittedName>
        <fullName evidence="1">Uncharacterized protein</fullName>
    </submittedName>
</protein>
<reference evidence="1 2" key="1">
    <citation type="submission" date="2018-09" db="EMBL/GenBank/DDBJ databases">
        <title>A high-quality reference genome of wild soybean provides a powerful tool to mine soybean genomes.</title>
        <authorList>
            <person name="Xie M."/>
            <person name="Chung C.Y.L."/>
            <person name="Li M.-W."/>
            <person name="Wong F.-L."/>
            <person name="Chan T.-F."/>
            <person name="Lam H.-M."/>
        </authorList>
    </citation>
    <scope>NUCLEOTIDE SEQUENCE [LARGE SCALE GENOMIC DNA]</scope>
    <source>
        <strain evidence="2">cv. W05</strain>
        <tissue evidence="1">Hypocotyl of etiolated seedlings</tissue>
    </source>
</reference>
<accession>A0A445LNZ7</accession>
<evidence type="ECO:0000313" key="2">
    <source>
        <dbReference type="Proteomes" id="UP000289340"/>
    </source>
</evidence>
<dbReference type="EMBL" id="QZWG01000002">
    <property type="protein sequence ID" value="RZC25028.1"/>
    <property type="molecule type" value="Genomic_DNA"/>
</dbReference>
<dbReference type="AlphaFoldDB" id="A0A445LNZ7"/>
<gene>
    <name evidence="1" type="ORF">D0Y65_003936</name>
</gene>
<dbReference type="Proteomes" id="UP000289340">
    <property type="component" value="Chromosome 2"/>
</dbReference>
<evidence type="ECO:0000313" key="1">
    <source>
        <dbReference type="EMBL" id="RZC25028.1"/>
    </source>
</evidence>
<name>A0A445LNZ7_GLYSO</name>
<proteinExistence type="predicted"/>
<comment type="caution">
    <text evidence="1">The sequence shown here is derived from an EMBL/GenBank/DDBJ whole genome shotgun (WGS) entry which is preliminary data.</text>
</comment>
<sequence>MQGNTIDPHSRFDASLDSIRSQLVPHTDPKDLSTEGMIFPVDISEIWDEPKLKTSCIPMPRPVSNSYKDLLKFCLSSYRKWGMLSAQTSIGEQEDVGFGVLCDIDKEINQSVACNLIEKRYGDRTCSSTGDVGRIRSRPCLYRFEQLWLEKEEDYKEIVTHSWVPGDAVMDN</sequence>
<organism evidence="1 2">
    <name type="scientific">Glycine soja</name>
    <name type="common">Wild soybean</name>
    <dbReference type="NCBI Taxonomy" id="3848"/>
    <lineage>
        <taxon>Eukaryota</taxon>
        <taxon>Viridiplantae</taxon>
        <taxon>Streptophyta</taxon>
        <taxon>Embryophyta</taxon>
        <taxon>Tracheophyta</taxon>
        <taxon>Spermatophyta</taxon>
        <taxon>Magnoliopsida</taxon>
        <taxon>eudicotyledons</taxon>
        <taxon>Gunneridae</taxon>
        <taxon>Pentapetalae</taxon>
        <taxon>rosids</taxon>
        <taxon>fabids</taxon>
        <taxon>Fabales</taxon>
        <taxon>Fabaceae</taxon>
        <taxon>Papilionoideae</taxon>
        <taxon>50 kb inversion clade</taxon>
        <taxon>NPAAA clade</taxon>
        <taxon>indigoferoid/millettioid clade</taxon>
        <taxon>Phaseoleae</taxon>
        <taxon>Glycine</taxon>
        <taxon>Glycine subgen. Soja</taxon>
    </lineage>
</organism>